<dbReference type="RefSeq" id="WP_073478152.1">
    <property type="nucleotide sequence ID" value="NZ_FQZU01000034.1"/>
</dbReference>
<reference evidence="8" key="1">
    <citation type="submission" date="2016-11" db="EMBL/GenBank/DDBJ databases">
        <authorList>
            <person name="Varghese N."/>
            <person name="Submissions S."/>
        </authorList>
    </citation>
    <scope>NUCLEOTIDE SEQUENCE [LARGE SCALE GENOMIC DNA]</scope>
    <source>
        <strain evidence="8">DSM 16219</strain>
    </source>
</reference>
<evidence type="ECO:0000256" key="6">
    <source>
        <dbReference type="SAM" id="Phobius"/>
    </source>
</evidence>
<organism evidence="7 8">
    <name type="scientific">Desulfatibacillum alkenivorans DSM 16219</name>
    <dbReference type="NCBI Taxonomy" id="1121393"/>
    <lineage>
        <taxon>Bacteria</taxon>
        <taxon>Pseudomonadati</taxon>
        <taxon>Thermodesulfobacteriota</taxon>
        <taxon>Desulfobacteria</taxon>
        <taxon>Desulfobacterales</taxon>
        <taxon>Desulfatibacillaceae</taxon>
        <taxon>Desulfatibacillum</taxon>
    </lineage>
</organism>
<keyword evidence="4 6" id="KW-1133">Transmembrane helix</keyword>
<dbReference type="AlphaFoldDB" id="A0A1M6VIS2"/>
<keyword evidence="5 6" id="KW-0472">Membrane</keyword>
<dbReference type="GO" id="GO:0005886">
    <property type="term" value="C:plasma membrane"/>
    <property type="evidence" value="ECO:0007669"/>
    <property type="project" value="TreeGrafter"/>
</dbReference>
<evidence type="ECO:0000256" key="1">
    <source>
        <dbReference type="ARBA" id="ARBA00004141"/>
    </source>
</evidence>
<dbReference type="Pfam" id="PF03649">
    <property type="entry name" value="UPF0014"/>
    <property type="match status" value="1"/>
</dbReference>
<protein>
    <submittedName>
        <fullName evidence="7">Putative ABC transport system permease protein</fullName>
    </submittedName>
</protein>
<evidence type="ECO:0000256" key="4">
    <source>
        <dbReference type="ARBA" id="ARBA00022989"/>
    </source>
</evidence>
<evidence type="ECO:0000313" key="8">
    <source>
        <dbReference type="Proteomes" id="UP000183994"/>
    </source>
</evidence>
<sequence>MSQVVHISLWQLGLGTIFILMAGATSLIYKLGLEKDLFWGTVRTFAQLFLMGYALTIIFTLNLGWMVLAIYAVMIGFAALTVRGRIKEKQVPVLVPTFVSMLTSYMLVSILITGVIVGVDPWWQPRYFLTLGGMVVGNSMTAVAISLERLFAELRQRSNEVEMMLCLGADYKEASHPMLAEALKAGMIPSINSMMGAGIVFIPGMMTGQILAGADPLEAIRYQIVVMLMLVGSTALGSLLITLLVRRKCFGAAQELRLTKTKGVS</sequence>
<evidence type="ECO:0000313" key="7">
    <source>
        <dbReference type="EMBL" id="SHK81402.1"/>
    </source>
</evidence>
<dbReference type="OrthoDB" id="9791807at2"/>
<evidence type="ECO:0000256" key="3">
    <source>
        <dbReference type="ARBA" id="ARBA00022692"/>
    </source>
</evidence>
<evidence type="ECO:0000256" key="2">
    <source>
        <dbReference type="ARBA" id="ARBA00005268"/>
    </source>
</evidence>
<comment type="similarity">
    <text evidence="2">Belongs to the UPF0014 family.</text>
</comment>
<name>A0A1M6VIS2_9BACT</name>
<dbReference type="PANTHER" id="PTHR30028:SF0">
    <property type="entry name" value="PROTEIN ALUMINUM SENSITIVE 3"/>
    <property type="match status" value="1"/>
</dbReference>
<dbReference type="Proteomes" id="UP000183994">
    <property type="component" value="Unassembled WGS sequence"/>
</dbReference>
<dbReference type="PANTHER" id="PTHR30028">
    <property type="entry name" value="UPF0014 INNER MEMBRANE PROTEIN YBBM-RELATED"/>
    <property type="match status" value="1"/>
</dbReference>
<evidence type="ECO:0000256" key="5">
    <source>
        <dbReference type="ARBA" id="ARBA00023136"/>
    </source>
</evidence>
<keyword evidence="3 6" id="KW-0812">Transmembrane</keyword>
<feature type="transmembrane region" description="Helical" evidence="6">
    <location>
        <begin position="7"/>
        <end position="29"/>
    </location>
</feature>
<feature type="transmembrane region" description="Helical" evidence="6">
    <location>
        <begin position="194"/>
        <end position="214"/>
    </location>
</feature>
<dbReference type="EMBL" id="FQZU01000034">
    <property type="protein sequence ID" value="SHK81402.1"/>
    <property type="molecule type" value="Genomic_DNA"/>
</dbReference>
<feature type="transmembrane region" description="Helical" evidence="6">
    <location>
        <begin position="220"/>
        <end position="245"/>
    </location>
</feature>
<feature type="transmembrane region" description="Helical" evidence="6">
    <location>
        <begin position="94"/>
        <end position="116"/>
    </location>
</feature>
<keyword evidence="8" id="KW-1185">Reference proteome</keyword>
<dbReference type="STRING" id="1121393.SAMN02745216_04127"/>
<feature type="transmembrane region" description="Helical" evidence="6">
    <location>
        <begin position="128"/>
        <end position="147"/>
    </location>
</feature>
<comment type="subcellular location">
    <subcellularLocation>
        <location evidence="1">Membrane</location>
        <topology evidence="1">Multi-pass membrane protein</topology>
    </subcellularLocation>
</comment>
<dbReference type="InterPro" id="IPR005226">
    <property type="entry name" value="UPF0014_fam"/>
</dbReference>
<proteinExistence type="inferred from homology"/>
<feature type="transmembrane region" description="Helical" evidence="6">
    <location>
        <begin position="49"/>
        <end position="82"/>
    </location>
</feature>
<accession>A0A1M6VIS2</accession>
<gene>
    <name evidence="7" type="ORF">SAMN02745216_04127</name>
</gene>